<feature type="transmembrane region" description="Helical" evidence="6">
    <location>
        <begin position="317"/>
        <end position="334"/>
    </location>
</feature>
<dbReference type="GO" id="GO:0046943">
    <property type="term" value="F:carboxylic acid transmembrane transporter activity"/>
    <property type="evidence" value="ECO:0007669"/>
    <property type="project" value="TreeGrafter"/>
</dbReference>
<feature type="transmembrane region" description="Helical" evidence="6">
    <location>
        <begin position="340"/>
        <end position="361"/>
    </location>
</feature>
<feature type="transmembrane region" description="Helical" evidence="6">
    <location>
        <begin position="168"/>
        <end position="188"/>
    </location>
</feature>
<dbReference type="SUPFAM" id="SSF103473">
    <property type="entry name" value="MFS general substrate transporter"/>
    <property type="match status" value="1"/>
</dbReference>
<evidence type="ECO:0000259" key="7">
    <source>
        <dbReference type="PROSITE" id="PS50850"/>
    </source>
</evidence>
<feature type="transmembrane region" description="Helical" evidence="6">
    <location>
        <begin position="381"/>
        <end position="403"/>
    </location>
</feature>
<dbReference type="PROSITE" id="PS50850">
    <property type="entry name" value="MFS"/>
    <property type="match status" value="1"/>
</dbReference>
<evidence type="ECO:0000313" key="9">
    <source>
        <dbReference type="Proteomes" id="UP000242705"/>
    </source>
</evidence>
<evidence type="ECO:0000256" key="2">
    <source>
        <dbReference type="ARBA" id="ARBA00022448"/>
    </source>
</evidence>
<dbReference type="InterPro" id="IPR011701">
    <property type="entry name" value="MFS"/>
</dbReference>
<feature type="transmembrane region" description="Helical" evidence="6">
    <location>
        <begin position="293"/>
        <end position="310"/>
    </location>
</feature>
<dbReference type="InterPro" id="IPR036259">
    <property type="entry name" value="MFS_trans_sf"/>
</dbReference>
<feature type="transmembrane region" description="Helical" evidence="6">
    <location>
        <begin position="79"/>
        <end position="103"/>
    </location>
</feature>
<accession>A0A2T2WP42</accession>
<dbReference type="AlphaFoldDB" id="A0A2T2WP42"/>
<dbReference type="Pfam" id="PF07690">
    <property type="entry name" value="MFS_1"/>
    <property type="match status" value="1"/>
</dbReference>
<dbReference type="Gene3D" id="1.20.1250.20">
    <property type="entry name" value="MFS general substrate transporter like domains"/>
    <property type="match status" value="2"/>
</dbReference>
<dbReference type="PANTHER" id="PTHR23508">
    <property type="entry name" value="CARBOXYLIC ACID TRANSPORTER PROTEIN HOMOLOG"/>
    <property type="match status" value="1"/>
</dbReference>
<dbReference type="PANTHER" id="PTHR23508:SF10">
    <property type="entry name" value="CARBOXYLIC ACID TRANSPORTER PROTEIN HOMOLOG"/>
    <property type="match status" value="1"/>
</dbReference>
<evidence type="ECO:0000313" key="8">
    <source>
        <dbReference type="EMBL" id="PSR24005.1"/>
    </source>
</evidence>
<keyword evidence="5 6" id="KW-0472">Membrane</keyword>
<proteinExistence type="predicted"/>
<keyword evidence="4 6" id="KW-1133">Transmembrane helix</keyword>
<sequence length="455" mass="49395">MRGSLPISRITHSCFIGGKNHHERGEKPMTGKQLASRSTTHAWTVLMLVTLGWTFDYMDLAVFIFVFPAIMKAFSTSRIVVASILTATMWARLFGGSVGGWLADRYGRRSIVIDAIFWFSIFEGLTALSPNLALLYVIRILYGMGMGAMYAAGVPLAMEQVPASSRGLASGLINFAGPIGFILVSIMYATLSHWGWRLLFLVAPLPGIVIGIASHSWLSESHLYTARIPIGPASNERTRSVRLATRSNMWPLVHASLAMIAFVSLFYSINTWYPTFLETSKHFNASRVADMDIVLNVGAIVGTLVFGRLSDRIGRRLTLTLALVVSVLVSPWAFSPSTPIDLLRIGAFLEGFAAVGGAWSVNSAYMSEHFATTVRATSLGIAYHIGIALGGGLTPILIAALSIHSGYGSAIEIGVLLSAVILTLLVWIYPETKSTSLFDRDHVRLSEPSDLVVEP</sequence>
<protein>
    <recommendedName>
        <fullName evidence="7">Major facilitator superfamily (MFS) profile domain-containing protein</fullName>
    </recommendedName>
</protein>
<evidence type="ECO:0000256" key="6">
    <source>
        <dbReference type="SAM" id="Phobius"/>
    </source>
</evidence>
<evidence type="ECO:0000256" key="3">
    <source>
        <dbReference type="ARBA" id="ARBA00022692"/>
    </source>
</evidence>
<dbReference type="GO" id="GO:0005886">
    <property type="term" value="C:plasma membrane"/>
    <property type="evidence" value="ECO:0007669"/>
    <property type="project" value="UniProtKB-SubCell"/>
</dbReference>
<evidence type="ECO:0000256" key="1">
    <source>
        <dbReference type="ARBA" id="ARBA00004651"/>
    </source>
</evidence>
<feature type="domain" description="Major facilitator superfamily (MFS) profile" evidence="7">
    <location>
        <begin position="45"/>
        <end position="433"/>
    </location>
</feature>
<feature type="transmembrane region" description="Helical" evidence="6">
    <location>
        <begin position="194"/>
        <end position="218"/>
    </location>
</feature>
<feature type="transmembrane region" description="Helical" evidence="6">
    <location>
        <begin position="409"/>
        <end position="430"/>
    </location>
</feature>
<dbReference type="InterPro" id="IPR005829">
    <property type="entry name" value="Sugar_transporter_CS"/>
</dbReference>
<name>A0A2T2WP42_SULTH</name>
<comment type="caution">
    <text evidence="8">The sequence shown here is derived from an EMBL/GenBank/DDBJ whole genome shotgun (WGS) entry which is preliminary data.</text>
</comment>
<reference evidence="8 9" key="1">
    <citation type="journal article" date="2014" name="BMC Genomics">
        <title>Comparison of environmental and isolate Sulfobacillus genomes reveals diverse carbon, sulfur, nitrogen, and hydrogen metabolisms.</title>
        <authorList>
            <person name="Justice N.B."/>
            <person name="Norman A."/>
            <person name="Brown C.T."/>
            <person name="Singh A."/>
            <person name="Thomas B.C."/>
            <person name="Banfield J.F."/>
        </authorList>
    </citation>
    <scope>NUCLEOTIDE SEQUENCE [LARGE SCALE GENOMIC DNA]</scope>
    <source>
        <strain evidence="8">AMDSBA5</strain>
    </source>
</reference>
<dbReference type="PROSITE" id="PS00216">
    <property type="entry name" value="SUGAR_TRANSPORT_1"/>
    <property type="match status" value="1"/>
</dbReference>
<dbReference type="PROSITE" id="PS00217">
    <property type="entry name" value="SUGAR_TRANSPORT_2"/>
    <property type="match status" value="1"/>
</dbReference>
<feature type="transmembrane region" description="Helical" evidence="6">
    <location>
        <begin position="252"/>
        <end position="273"/>
    </location>
</feature>
<gene>
    <name evidence="8" type="ORF">C7B47_15485</name>
</gene>
<keyword evidence="2" id="KW-0813">Transport</keyword>
<organism evidence="8 9">
    <name type="scientific">Sulfobacillus thermosulfidooxidans</name>
    <dbReference type="NCBI Taxonomy" id="28034"/>
    <lineage>
        <taxon>Bacteria</taxon>
        <taxon>Bacillati</taxon>
        <taxon>Bacillota</taxon>
        <taxon>Clostridia</taxon>
        <taxon>Eubacteriales</taxon>
        <taxon>Clostridiales Family XVII. Incertae Sedis</taxon>
        <taxon>Sulfobacillus</taxon>
    </lineage>
</organism>
<feature type="transmembrane region" description="Helical" evidence="6">
    <location>
        <begin position="110"/>
        <end position="128"/>
    </location>
</feature>
<evidence type="ECO:0000256" key="5">
    <source>
        <dbReference type="ARBA" id="ARBA00023136"/>
    </source>
</evidence>
<dbReference type="Proteomes" id="UP000242705">
    <property type="component" value="Unassembled WGS sequence"/>
</dbReference>
<feature type="transmembrane region" description="Helical" evidence="6">
    <location>
        <begin position="42"/>
        <end position="67"/>
    </location>
</feature>
<dbReference type="InterPro" id="IPR020846">
    <property type="entry name" value="MFS_dom"/>
</dbReference>
<dbReference type="EMBL" id="PXYX01000063">
    <property type="protein sequence ID" value="PSR24005.1"/>
    <property type="molecule type" value="Genomic_DNA"/>
</dbReference>
<comment type="subcellular location">
    <subcellularLocation>
        <location evidence="1">Cell membrane</location>
        <topology evidence="1">Multi-pass membrane protein</topology>
    </subcellularLocation>
</comment>
<keyword evidence="3 6" id="KW-0812">Transmembrane</keyword>
<evidence type="ECO:0000256" key="4">
    <source>
        <dbReference type="ARBA" id="ARBA00022989"/>
    </source>
</evidence>